<dbReference type="GO" id="GO:0047372">
    <property type="term" value="F:monoacylglycerol lipase activity"/>
    <property type="evidence" value="ECO:0007669"/>
    <property type="project" value="TreeGrafter"/>
</dbReference>
<dbReference type="Proteomes" id="UP001174691">
    <property type="component" value="Unassembled WGS sequence"/>
</dbReference>
<feature type="domain" description="AB hydrolase-1" evidence="1">
    <location>
        <begin position="32"/>
        <end position="135"/>
    </location>
</feature>
<dbReference type="Gene3D" id="3.40.50.1820">
    <property type="entry name" value="alpha/beta hydrolase"/>
    <property type="match status" value="1"/>
</dbReference>
<gene>
    <name evidence="2" type="ORF">NKR19_g3048</name>
</gene>
<dbReference type="InterPro" id="IPR029058">
    <property type="entry name" value="AB_hydrolase_fold"/>
</dbReference>
<dbReference type="PANTHER" id="PTHR43798">
    <property type="entry name" value="MONOACYLGLYCEROL LIPASE"/>
    <property type="match status" value="1"/>
</dbReference>
<dbReference type="GO" id="GO:0016020">
    <property type="term" value="C:membrane"/>
    <property type="evidence" value="ECO:0007669"/>
    <property type="project" value="TreeGrafter"/>
</dbReference>
<dbReference type="Pfam" id="PF00561">
    <property type="entry name" value="Abhydrolase_1"/>
    <property type="match status" value="1"/>
</dbReference>
<dbReference type="EMBL" id="JANBVN010000032">
    <property type="protein sequence ID" value="KAJ9160728.1"/>
    <property type="molecule type" value="Genomic_DNA"/>
</dbReference>
<keyword evidence="3" id="KW-1185">Reference proteome</keyword>
<dbReference type="PANTHER" id="PTHR43798:SF33">
    <property type="entry name" value="HYDROLASE, PUTATIVE (AFU_ORTHOLOGUE AFUA_2G14860)-RELATED"/>
    <property type="match status" value="1"/>
</dbReference>
<dbReference type="InterPro" id="IPR000073">
    <property type="entry name" value="AB_hydrolase_1"/>
</dbReference>
<evidence type="ECO:0000313" key="3">
    <source>
        <dbReference type="Proteomes" id="UP001174691"/>
    </source>
</evidence>
<accession>A0AA38S4K4</accession>
<proteinExistence type="predicted"/>
<dbReference type="InterPro" id="IPR050266">
    <property type="entry name" value="AB_hydrolase_sf"/>
</dbReference>
<evidence type="ECO:0000313" key="2">
    <source>
        <dbReference type="EMBL" id="KAJ9160728.1"/>
    </source>
</evidence>
<protein>
    <submittedName>
        <fullName evidence="2">Alpha/beta-hydrolase</fullName>
    </submittedName>
</protein>
<comment type="caution">
    <text evidence="2">The sequence shown here is derived from an EMBL/GenBank/DDBJ whole genome shotgun (WGS) entry which is preliminary data.</text>
</comment>
<dbReference type="AlphaFoldDB" id="A0AA38S4K4"/>
<dbReference type="SUPFAM" id="SSF53474">
    <property type="entry name" value="alpha/beta-Hydrolases"/>
    <property type="match status" value="1"/>
</dbReference>
<organism evidence="2 3">
    <name type="scientific">Coniochaeta hoffmannii</name>
    <dbReference type="NCBI Taxonomy" id="91930"/>
    <lineage>
        <taxon>Eukaryota</taxon>
        <taxon>Fungi</taxon>
        <taxon>Dikarya</taxon>
        <taxon>Ascomycota</taxon>
        <taxon>Pezizomycotina</taxon>
        <taxon>Sordariomycetes</taxon>
        <taxon>Sordariomycetidae</taxon>
        <taxon>Coniochaetales</taxon>
        <taxon>Coniochaetaceae</taxon>
        <taxon>Coniochaeta</taxon>
    </lineage>
</organism>
<dbReference type="GO" id="GO:0046464">
    <property type="term" value="P:acylglycerol catabolic process"/>
    <property type="evidence" value="ECO:0007669"/>
    <property type="project" value="TreeGrafter"/>
</dbReference>
<name>A0AA38S4K4_9PEZI</name>
<evidence type="ECO:0000259" key="1">
    <source>
        <dbReference type="Pfam" id="PF00561"/>
    </source>
</evidence>
<dbReference type="InterPro" id="IPR000639">
    <property type="entry name" value="Epox_hydrolase-like"/>
</dbReference>
<reference evidence="2" key="1">
    <citation type="submission" date="2022-07" db="EMBL/GenBank/DDBJ databases">
        <title>Fungi with potential for degradation of polypropylene.</title>
        <authorList>
            <person name="Gostincar C."/>
        </authorList>
    </citation>
    <scope>NUCLEOTIDE SEQUENCE</scope>
    <source>
        <strain evidence="2">EXF-13287</strain>
    </source>
</reference>
<dbReference type="PRINTS" id="PR00412">
    <property type="entry name" value="EPOXHYDRLASE"/>
</dbReference>
<sequence>MAATTTITVPHLGGIKAGYALSGGAYDASKPTVVLINSMCTTVSLYKAQFESAELTSAVNLLAVEPLGHGATSCPTEHFTYWDSAVMALQVMDKLGIDKAFALGTSQGGWVVARMALLAPERILGLMLLGTSMDYESADSRSKGCWDPKTLLRPFFEKWCSPTPTPDFLVDDVWCGMVGSIGFGAATTEEMTAFWTETLKGVYKGDEGRKKLKMALANLLERDGLLLRVRDIKCPVVWLQGTADVPFGTTIPTEQIKLFTSAKEATLDFIENGGHYLNATNPKEVGDALLKMVSKYA</sequence>